<proteinExistence type="inferred from homology"/>
<dbReference type="CDD" id="cd06558">
    <property type="entry name" value="crotonase-like"/>
    <property type="match status" value="1"/>
</dbReference>
<dbReference type="InterPro" id="IPR029045">
    <property type="entry name" value="ClpP/crotonase-like_dom_sf"/>
</dbReference>
<evidence type="ECO:0000313" key="8">
    <source>
        <dbReference type="EMBL" id="UMB70066.1"/>
    </source>
</evidence>
<dbReference type="Gene3D" id="3.90.226.10">
    <property type="entry name" value="2-enoyl-CoA Hydratase, Chain A, domain 1"/>
    <property type="match status" value="1"/>
</dbReference>
<keyword evidence="3" id="KW-0276">Fatty acid metabolism</keyword>
<keyword evidence="9" id="KW-1185">Reference proteome</keyword>
<comment type="similarity">
    <text evidence="2 7">Belongs to the enoyl-CoA hydratase/isomerase family.</text>
</comment>
<dbReference type="SUPFAM" id="SSF52096">
    <property type="entry name" value="ClpP/crotonase"/>
    <property type="match status" value="1"/>
</dbReference>
<protein>
    <submittedName>
        <fullName evidence="8">Enoyl-CoA hydratase/isomerase family protein</fullName>
    </submittedName>
</protein>
<evidence type="ECO:0000256" key="6">
    <source>
        <dbReference type="ARBA" id="ARBA00023717"/>
    </source>
</evidence>
<dbReference type="RefSeq" id="WP_240261796.1">
    <property type="nucleotide sequence ID" value="NZ_CP092488.2"/>
</dbReference>
<name>A0ABY3VKW7_9MYCO</name>
<evidence type="ECO:0000256" key="7">
    <source>
        <dbReference type="RuleBase" id="RU003707"/>
    </source>
</evidence>
<gene>
    <name evidence="8" type="ORF">MKK62_01545</name>
</gene>
<evidence type="ECO:0000256" key="1">
    <source>
        <dbReference type="ARBA" id="ARBA00002994"/>
    </source>
</evidence>
<comment type="function">
    <text evidence="1">Could possibly oxidize fatty acids using specific components.</text>
</comment>
<organism evidence="8 9">
    <name type="scientific">Mycobacterium paraterrae</name>
    <dbReference type="NCBI Taxonomy" id="577492"/>
    <lineage>
        <taxon>Bacteria</taxon>
        <taxon>Bacillati</taxon>
        <taxon>Actinomycetota</taxon>
        <taxon>Actinomycetes</taxon>
        <taxon>Mycobacteriales</taxon>
        <taxon>Mycobacteriaceae</taxon>
        <taxon>Mycobacterium</taxon>
    </lineage>
</organism>
<accession>A0ABY3VKW7</accession>
<dbReference type="InterPro" id="IPR001753">
    <property type="entry name" value="Enoyl-CoA_hydra/iso"/>
</dbReference>
<dbReference type="PANTHER" id="PTHR11941">
    <property type="entry name" value="ENOYL-COA HYDRATASE-RELATED"/>
    <property type="match status" value="1"/>
</dbReference>
<comment type="catalytic activity">
    <reaction evidence="5">
        <text>a (3S)-3-hydroxyacyl-CoA = a (2E)-enoyl-CoA + H2O</text>
        <dbReference type="Rhea" id="RHEA:16105"/>
        <dbReference type="ChEBI" id="CHEBI:15377"/>
        <dbReference type="ChEBI" id="CHEBI:57318"/>
        <dbReference type="ChEBI" id="CHEBI:58856"/>
        <dbReference type="EC" id="4.2.1.17"/>
    </reaction>
</comment>
<sequence>MSTRIATRIDGAVAWLKLDGADRLNAIGTQTYTDLAAAIRTLESQTSVRAVIVHGSGRAFCAGADIAEIQTFSGRNDFTAFLRGFTDALDVLVASPLPVIAAIHGSTLGGGLELAMACDLRVATPDATLGLPEAKLGVLPGAGGTQRLPRLIPVGVAAEMLMLGNFIDGERAHALGLVNRLSRADTLLETAGGIAAQLATGAARVASVTKSLLLQTAQLSTAEGIQCERDAVADLFATADGREGFRAFTERRSPTFDTS</sequence>
<evidence type="ECO:0000256" key="2">
    <source>
        <dbReference type="ARBA" id="ARBA00005254"/>
    </source>
</evidence>
<dbReference type="Pfam" id="PF00378">
    <property type="entry name" value="ECH_1"/>
    <property type="match status" value="1"/>
</dbReference>
<dbReference type="PROSITE" id="PS00166">
    <property type="entry name" value="ENOYL_COA_HYDRATASE"/>
    <property type="match status" value="1"/>
</dbReference>
<dbReference type="InterPro" id="IPR018376">
    <property type="entry name" value="Enoyl-CoA_hyd/isom_CS"/>
</dbReference>
<dbReference type="PANTHER" id="PTHR11941:SF54">
    <property type="entry name" value="ENOYL-COA HYDRATASE, MITOCHONDRIAL"/>
    <property type="match status" value="1"/>
</dbReference>
<dbReference type="Proteomes" id="UP001055336">
    <property type="component" value="Chromosome"/>
</dbReference>
<keyword evidence="4" id="KW-0443">Lipid metabolism</keyword>
<evidence type="ECO:0000256" key="3">
    <source>
        <dbReference type="ARBA" id="ARBA00022832"/>
    </source>
</evidence>
<evidence type="ECO:0000313" key="9">
    <source>
        <dbReference type="Proteomes" id="UP001055336"/>
    </source>
</evidence>
<reference evidence="8" key="1">
    <citation type="submission" date="2022-08" db="EMBL/GenBank/DDBJ databases">
        <title>Whole genome sequencing of non-tuberculosis mycobacteria type-strains.</title>
        <authorList>
            <person name="Igarashi Y."/>
            <person name="Osugi A."/>
            <person name="Mitarai S."/>
        </authorList>
    </citation>
    <scope>NUCLEOTIDE SEQUENCE</scope>
    <source>
        <strain evidence="8">DSM 45127</strain>
    </source>
</reference>
<comment type="catalytic activity">
    <reaction evidence="6">
        <text>a 4-saturated-(3S)-3-hydroxyacyl-CoA = a (3E)-enoyl-CoA + H2O</text>
        <dbReference type="Rhea" id="RHEA:20724"/>
        <dbReference type="ChEBI" id="CHEBI:15377"/>
        <dbReference type="ChEBI" id="CHEBI:58521"/>
        <dbReference type="ChEBI" id="CHEBI:137480"/>
        <dbReference type="EC" id="4.2.1.17"/>
    </reaction>
</comment>
<dbReference type="EMBL" id="CP092488">
    <property type="protein sequence ID" value="UMB70066.1"/>
    <property type="molecule type" value="Genomic_DNA"/>
</dbReference>
<evidence type="ECO:0000256" key="5">
    <source>
        <dbReference type="ARBA" id="ARBA00023709"/>
    </source>
</evidence>
<evidence type="ECO:0000256" key="4">
    <source>
        <dbReference type="ARBA" id="ARBA00023098"/>
    </source>
</evidence>